<gene>
    <name evidence="1" type="ORF">KPL71_013022</name>
</gene>
<keyword evidence="1" id="KW-0548">Nucleotidyltransferase</keyword>
<keyword evidence="1" id="KW-0695">RNA-directed DNA polymerase</keyword>
<protein>
    <submittedName>
        <fullName evidence="1">Reverse transcriptase domain-containing protein</fullName>
    </submittedName>
</protein>
<dbReference type="EMBL" id="CM039173">
    <property type="protein sequence ID" value="KAH9772433.1"/>
    <property type="molecule type" value="Genomic_DNA"/>
</dbReference>
<keyword evidence="2" id="KW-1185">Reference proteome</keyword>
<sequence>MDTEELIRRCKGISLNGETRGKVTFRGNMKLKGEKIVAGCLMGKVLHNREVNLEGLRSAMSQVWRTVREVRIEELGDNIFMFKFATEADKKRILTGGPWHFNRALMVLIEPTGLGEVTKQSFSHAFFWVQIHNVPIMCMNEETIREFGKEIGKVEEVGTNAEGECIGKYARLRVSVDVTKPLVKILSLEPEEDEKVVEIGDMEKESCEAEQGDGKKKEIFMPVLYEKLPDFCYVCGCVGHQFRECNQYKGQTRDEMAYGPWLKALTNAEKLKLNKGKERWKMDDDNQRRNVQSQPKAQENSGRELQRVNKSSEEDSKGGSTRHQPDSDAGSPKGVEVVFSKLSEKSGQKLVCPAASEHVTEAWGSAAGIKNANEREFRDGNASNKNEKVKEKEFQCSQGSQAQVKESPNEPHVESGLGETARTYATQKKIKKRKWKLQARAIERTPVNVERVKNLKRFNGEFNGDSPEAKRRRQSTNKRSGDGSHKHGGINGGGWVPAPPTAMRIISWNARGMGNDRAFREAQKILQLHRPQIMFLSETKLLSGQMQEKGKALKFENCLAVSRDGLSGGLALLWNSEVVVDIKSYSRHHIDAVVHVDNGSYWRCTGIYGHPESDKKQHTWTLMRRLAGLSSLPWLCFGDFNEILHLKEKTGKQERSVLAVNEFREAVKFCGLIDLGSKGRPFTWSNRRFGTHLVEERLDRFFCCKSWGSIFQEPAAETLETWTSDHNPILFSVEEKGKSTKLSKRVFSRTHYEDMWSPYEKCKEIVLSEWQCKRMWKDTDPVSVFKKAAKESLAELKLWSKQAFGGREKKLKKLLAELKTYKDNNNHYSSGDQVKLLERQIDDLLLDEEIYWRQRSRAVWLQEGDKNTKFFHSKASARKRKNWISGIFDENNRWSEEAEDIERMFCEYYHNLFTSTNPSQQHLELALRNMPCKVTAEMNSHLDQPFTEAEILEALSQMHPTKAPGPDGLPAVFFQKHWASVSEGVIATCLHILNDGGNIAPLNHTFICLIPKIAMPKAVMEYRPISLCNVIYRIIAKTIANRLKLILDSVISPTQSAFVPNRLITDNIIVGYECLHKIRHSKNKKHGLVALKLDNSKAYDRVEWEFLRCTLVRLGFSHKWIELVMRCISTTSFSVLINGVAKGLIQPQRGLRQGCPLSPYLFIICAEVFTNLLHQAESNQLIHGLKFSGNLSITHLLFADDSLVFTRATKEDCTNLKQLFDCYAAASGQIFNFEKSSMFFSENAKQGQITTIKDIFQLQVVSRHEKYLGLPSMVGRKKTSFFNEIKLRIINKISNWQANFFSSGGKEILIKAVAQAVPAYAMSVFKLPLGLCEDMQKAIAGFWWGKKREKRSIHWSKWERLCQAKKRGGLGFRDLSSFNQALVAKQSWRIIQAPESLVARVMKEKYFRHSGFMEAQIGSNPSYIWRSILWGREVIRKGLRWRIGDGKLVKVYQSGWLPRPETFKPISPPSLPLDTTVSVLIDEDQCWRDDVIRQHFHQEDAAQILKIPLPRQLSPDQVLWHYDKKGNYSVKSGYQLALQMKFPNRPSSSKEDKNSWNSIWYLQIPEKVKIFMWRATNDLLPTSENLWKRRILQTPWCQRCRSHRETIFHSLFDCKASRKIWKLTTFEEEVKALKCKDVLSLLLVLADRRSKTEMELIVAVCWSIWHSRNLFIFQNKNEDFHLSVAGAEAIVQSYKRIQMPQLQAFSDQDLVSHKHWKCPPAGWFKVNVDAAIKLENQRVGLGIVIRNSEGKFITAAIKPSKWIDRVDYAEAEATRFGLEVAASAGCLPLIVETDSKEVTDLVSARKSTKAEIFWIVSEVQDTMKRLKHVKLQHSPRACNGFAHTLAKLALDYTDCVIWEDNLPTHLLYLFTELND</sequence>
<evidence type="ECO:0000313" key="2">
    <source>
        <dbReference type="Proteomes" id="UP000829398"/>
    </source>
</evidence>
<proteinExistence type="predicted"/>
<keyword evidence="1" id="KW-0808">Transferase</keyword>
<reference evidence="2" key="1">
    <citation type="journal article" date="2023" name="Hortic. Res.">
        <title>A chromosome-level phased genome enabling allele-level studies in sweet orange: a case study on citrus Huanglongbing tolerance.</title>
        <authorList>
            <person name="Wu B."/>
            <person name="Yu Q."/>
            <person name="Deng Z."/>
            <person name="Duan Y."/>
            <person name="Luo F."/>
            <person name="Gmitter F. Jr."/>
        </authorList>
    </citation>
    <scope>NUCLEOTIDE SEQUENCE [LARGE SCALE GENOMIC DNA]</scope>
    <source>
        <strain evidence="2">cv. Valencia</strain>
    </source>
</reference>
<organism evidence="1 2">
    <name type="scientific">Citrus sinensis</name>
    <name type="common">Sweet orange</name>
    <name type="synonym">Citrus aurantium var. sinensis</name>
    <dbReference type="NCBI Taxonomy" id="2711"/>
    <lineage>
        <taxon>Eukaryota</taxon>
        <taxon>Viridiplantae</taxon>
        <taxon>Streptophyta</taxon>
        <taxon>Embryophyta</taxon>
        <taxon>Tracheophyta</taxon>
        <taxon>Spermatophyta</taxon>
        <taxon>Magnoliopsida</taxon>
        <taxon>eudicotyledons</taxon>
        <taxon>Gunneridae</taxon>
        <taxon>Pentapetalae</taxon>
        <taxon>rosids</taxon>
        <taxon>malvids</taxon>
        <taxon>Sapindales</taxon>
        <taxon>Rutaceae</taxon>
        <taxon>Aurantioideae</taxon>
        <taxon>Citrus</taxon>
    </lineage>
</organism>
<accession>A0ACB8LG94</accession>
<evidence type="ECO:0000313" key="1">
    <source>
        <dbReference type="EMBL" id="KAH9772433.1"/>
    </source>
</evidence>
<dbReference type="Proteomes" id="UP000829398">
    <property type="component" value="Chromosome 4"/>
</dbReference>
<name>A0ACB8LG94_CITSI</name>
<comment type="caution">
    <text evidence="1">The sequence shown here is derived from an EMBL/GenBank/DDBJ whole genome shotgun (WGS) entry which is preliminary data.</text>
</comment>